<reference evidence="1" key="1">
    <citation type="submission" date="2020-02" db="EMBL/GenBank/DDBJ databases">
        <authorList>
            <person name="Fillo S."/>
            <person name="Giordani F."/>
            <person name="Tonon E."/>
            <person name="Drigo I."/>
            <person name="Anselmo A."/>
            <person name="Fortunato A."/>
            <person name="Bano L."/>
            <person name="Lista F."/>
        </authorList>
    </citation>
    <scope>NUCLEOTIDE SEQUENCE</scope>
    <source>
        <strain evidence="1">IZSVe-TV_9877_3_12</strain>
    </source>
</reference>
<dbReference type="EMBL" id="JAAMYB010000004">
    <property type="protein sequence ID" value="MCD3194823.1"/>
    <property type="molecule type" value="Genomic_DNA"/>
</dbReference>
<organism evidence="1 2">
    <name type="scientific">Clostridium botulinum C</name>
    <dbReference type="NCBI Taxonomy" id="36828"/>
    <lineage>
        <taxon>Bacteria</taxon>
        <taxon>Bacillati</taxon>
        <taxon>Bacillota</taxon>
        <taxon>Clostridia</taxon>
        <taxon>Eubacteriales</taxon>
        <taxon>Clostridiaceae</taxon>
        <taxon>Clostridium</taxon>
    </lineage>
</organism>
<evidence type="ECO:0000313" key="2">
    <source>
        <dbReference type="Proteomes" id="UP000813637"/>
    </source>
</evidence>
<comment type="caution">
    <text evidence="1">The sequence shown here is derived from an EMBL/GenBank/DDBJ whole genome shotgun (WGS) entry which is preliminary data.</text>
</comment>
<evidence type="ECO:0000313" key="1">
    <source>
        <dbReference type="EMBL" id="MCD3194823.1"/>
    </source>
</evidence>
<gene>
    <name evidence="1" type="ORF">G8S53_05905</name>
</gene>
<sequence length="103" mass="11638">MQTLIKKFKVKSNENILMNKDIFKAIESTLGDKYSNLLKEGHPIITEITVLFDNDTSVKIKSYEEQEVEPQDTIEGVFTYPKNSISELIATKSTSGVLLLKVD</sequence>
<dbReference type="Proteomes" id="UP000813637">
    <property type="component" value="Unassembled WGS sequence"/>
</dbReference>
<proteinExistence type="predicted"/>
<dbReference type="AlphaFoldDB" id="A0A9Q3VA09"/>
<accession>A0A9Q3VA09</accession>
<dbReference type="RefSeq" id="WP_231147865.1">
    <property type="nucleotide sequence ID" value="NZ_JAAMYB010000004.1"/>
</dbReference>
<reference evidence="1" key="2">
    <citation type="journal article" date="2021" name="Microorganisms">
        <title>Extensive Genome Exploration of Clostridium botulinum Group III Field Strains.</title>
        <authorList>
            <person name="Fillo S."/>
            <person name="Giordani F."/>
            <person name="Tonon E."/>
            <person name="Drigo I."/>
            <person name="Anselmo A."/>
            <person name="Fortunato A."/>
            <person name="Lista F."/>
            <person name="Bano L."/>
        </authorList>
    </citation>
    <scope>NUCLEOTIDE SEQUENCE</scope>
    <source>
        <strain evidence="1">IZSVe-TV_9877_3_12</strain>
    </source>
</reference>
<protein>
    <submittedName>
        <fullName evidence="1">Uncharacterized protein</fullName>
    </submittedName>
</protein>
<name>A0A9Q3VA09_CLOBO</name>